<evidence type="ECO:0000256" key="1">
    <source>
        <dbReference type="ARBA" id="ARBA00001946"/>
    </source>
</evidence>
<keyword evidence="3 7" id="KW-0808">Transferase</keyword>
<name>A0A2A4YDE2_UNCAE</name>
<dbReference type="AlphaFoldDB" id="A0A2A4YDE2"/>
<dbReference type="GO" id="GO:0016114">
    <property type="term" value="P:terpenoid biosynthetic process"/>
    <property type="evidence" value="ECO:0007669"/>
    <property type="project" value="UniProtKB-ARBA"/>
</dbReference>
<dbReference type="InterPro" id="IPR008949">
    <property type="entry name" value="Isoprenoid_synthase_dom_sf"/>
</dbReference>
<dbReference type="SFLD" id="SFLDG01017">
    <property type="entry name" value="Polyprenyl_Transferase_Like"/>
    <property type="match status" value="1"/>
</dbReference>
<keyword evidence="6" id="KW-0414">Isoprene biosynthesis</keyword>
<dbReference type="PANTHER" id="PTHR43281:SF1">
    <property type="entry name" value="FARNESYL DIPHOSPHATE SYNTHASE"/>
    <property type="match status" value="1"/>
</dbReference>
<evidence type="ECO:0000256" key="3">
    <source>
        <dbReference type="ARBA" id="ARBA00022679"/>
    </source>
</evidence>
<dbReference type="InterPro" id="IPR033749">
    <property type="entry name" value="Polyprenyl_synt_CS"/>
</dbReference>
<dbReference type="SFLD" id="SFLDS00005">
    <property type="entry name" value="Isoprenoid_Synthase_Type_I"/>
    <property type="match status" value="1"/>
</dbReference>
<gene>
    <name evidence="8" type="ORF">COB11_07245</name>
</gene>
<keyword evidence="5" id="KW-0460">Magnesium</keyword>
<dbReference type="InterPro" id="IPR000092">
    <property type="entry name" value="Polyprenyl_synt"/>
</dbReference>
<dbReference type="Gene3D" id="1.10.600.10">
    <property type="entry name" value="Farnesyl Diphosphate Synthase"/>
    <property type="match status" value="1"/>
</dbReference>
<dbReference type="PROSITE" id="PS00444">
    <property type="entry name" value="POLYPRENYL_SYNTHASE_2"/>
    <property type="match status" value="1"/>
</dbReference>
<comment type="cofactor">
    <cofactor evidence="1">
        <name>Mg(2+)</name>
        <dbReference type="ChEBI" id="CHEBI:18420"/>
    </cofactor>
</comment>
<evidence type="ECO:0000256" key="7">
    <source>
        <dbReference type="RuleBase" id="RU004466"/>
    </source>
</evidence>
<evidence type="ECO:0000256" key="4">
    <source>
        <dbReference type="ARBA" id="ARBA00022723"/>
    </source>
</evidence>
<dbReference type="Proteomes" id="UP000217838">
    <property type="component" value="Unassembled WGS sequence"/>
</dbReference>
<dbReference type="GO" id="GO:0004659">
    <property type="term" value="F:prenyltransferase activity"/>
    <property type="evidence" value="ECO:0007669"/>
    <property type="project" value="InterPro"/>
</dbReference>
<protein>
    <submittedName>
        <fullName evidence="8">Farnesyltranstransferase</fullName>
    </submittedName>
</protein>
<dbReference type="SUPFAM" id="SSF48576">
    <property type="entry name" value="Terpenoid synthases"/>
    <property type="match status" value="1"/>
</dbReference>
<evidence type="ECO:0000313" key="8">
    <source>
        <dbReference type="EMBL" id="PCI92499.1"/>
    </source>
</evidence>
<dbReference type="GO" id="GO:0005737">
    <property type="term" value="C:cytoplasm"/>
    <property type="evidence" value="ECO:0007669"/>
    <property type="project" value="UniProtKB-ARBA"/>
</dbReference>
<evidence type="ECO:0000256" key="2">
    <source>
        <dbReference type="ARBA" id="ARBA00006706"/>
    </source>
</evidence>
<dbReference type="FunFam" id="1.10.600.10:FF:000001">
    <property type="entry name" value="Geranylgeranyl diphosphate synthase"/>
    <property type="match status" value="1"/>
</dbReference>
<dbReference type="Pfam" id="PF00348">
    <property type="entry name" value="polyprenyl_synt"/>
    <property type="match status" value="1"/>
</dbReference>
<dbReference type="GO" id="GO:0046872">
    <property type="term" value="F:metal ion binding"/>
    <property type="evidence" value="ECO:0007669"/>
    <property type="project" value="UniProtKB-KW"/>
</dbReference>
<evidence type="ECO:0000256" key="6">
    <source>
        <dbReference type="ARBA" id="ARBA00023229"/>
    </source>
</evidence>
<reference evidence="9" key="1">
    <citation type="submission" date="2017-08" db="EMBL/GenBank/DDBJ databases">
        <title>A dynamic microbial community with high functional redundancy inhabits the cold, oxic subseafloor aquifer.</title>
        <authorList>
            <person name="Tully B.J."/>
            <person name="Wheat C.G."/>
            <person name="Glazer B.T."/>
            <person name="Huber J.A."/>
        </authorList>
    </citation>
    <scope>NUCLEOTIDE SEQUENCE [LARGE SCALE GENOMIC DNA]</scope>
</reference>
<sequence length="292" mass="32101">MSDAKLLKQTYVSLINHRLNELVDFKPLPQKELFEAAKYSLLAPCKRLRPLFVLSILHGYGTPLQLGLDPACAIEMIHTYSLIHDDLPCMDNDDLRRGRPSLHKVYPEGLAVLAGDFLLTYAFEIITTSAKLSNSQKLDLITILSKRSGAKGMIGGQVVDLASEGQSIGWDTLHFMHLHKTAALFTACLEFGGILADVPKVDRAALLSCGRALGVAFQVIDDLLDEPSQKMGSDFAKEKATTVSMLGIQKSEEKAKLLLDEAFSSAKKLSKQCSLLNALIKELYSYIPSLSY</sequence>
<evidence type="ECO:0000313" key="9">
    <source>
        <dbReference type="Proteomes" id="UP000217838"/>
    </source>
</evidence>
<dbReference type="PANTHER" id="PTHR43281">
    <property type="entry name" value="FARNESYL DIPHOSPHATE SYNTHASE"/>
    <property type="match status" value="1"/>
</dbReference>
<evidence type="ECO:0000256" key="5">
    <source>
        <dbReference type="ARBA" id="ARBA00022842"/>
    </source>
</evidence>
<organism evidence="8 9">
    <name type="scientific">Aerophobetes bacterium</name>
    <dbReference type="NCBI Taxonomy" id="2030807"/>
    <lineage>
        <taxon>Bacteria</taxon>
        <taxon>Candidatus Aerophobota</taxon>
    </lineage>
</organism>
<dbReference type="InterPro" id="IPR053378">
    <property type="entry name" value="Prenyl_diphosphate_synthase"/>
</dbReference>
<proteinExistence type="inferred from homology"/>
<comment type="caution">
    <text evidence="8">The sequence shown here is derived from an EMBL/GenBank/DDBJ whole genome shotgun (WGS) entry which is preliminary data.</text>
</comment>
<dbReference type="PROSITE" id="PS00723">
    <property type="entry name" value="POLYPRENYL_SYNTHASE_1"/>
    <property type="match status" value="1"/>
</dbReference>
<dbReference type="NCBIfam" id="NF045485">
    <property type="entry name" value="FPPsyn"/>
    <property type="match status" value="1"/>
</dbReference>
<dbReference type="CDD" id="cd00685">
    <property type="entry name" value="Trans_IPPS_HT"/>
    <property type="match status" value="1"/>
</dbReference>
<accession>A0A2A4YDE2</accession>
<dbReference type="EMBL" id="NVUU01000100">
    <property type="protein sequence ID" value="PCI92499.1"/>
    <property type="molecule type" value="Genomic_DNA"/>
</dbReference>
<keyword evidence="4" id="KW-0479">Metal-binding</keyword>
<comment type="similarity">
    <text evidence="2 7">Belongs to the FPP/GGPP synthase family.</text>
</comment>